<name>A0A7M4DP73_9MICO</name>
<dbReference type="InterPro" id="IPR050809">
    <property type="entry name" value="UgpAE/MalFG_permease"/>
</dbReference>
<dbReference type="PROSITE" id="PS50928">
    <property type="entry name" value="ABC_TM1"/>
    <property type="match status" value="1"/>
</dbReference>
<keyword evidence="6 7" id="KW-0472">Membrane</keyword>
<dbReference type="CDD" id="cd06261">
    <property type="entry name" value="TM_PBP2"/>
    <property type="match status" value="1"/>
</dbReference>
<dbReference type="GO" id="GO:0005886">
    <property type="term" value="C:plasma membrane"/>
    <property type="evidence" value="ECO:0007669"/>
    <property type="project" value="UniProtKB-SubCell"/>
</dbReference>
<evidence type="ECO:0000256" key="2">
    <source>
        <dbReference type="ARBA" id="ARBA00022448"/>
    </source>
</evidence>
<dbReference type="RefSeq" id="WP_408636973.1">
    <property type="nucleotide sequence ID" value="NZ_CACRYJ010000058.1"/>
</dbReference>
<comment type="subcellular location">
    <subcellularLocation>
        <location evidence="1 7">Cell membrane</location>
        <topology evidence="1 7">Multi-pass membrane protein</topology>
    </subcellularLocation>
</comment>
<comment type="similarity">
    <text evidence="7">Belongs to the binding-protein-dependent transport system permease family.</text>
</comment>
<dbReference type="EMBL" id="CACRYJ010000058">
    <property type="protein sequence ID" value="VZO39259.1"/>
    <property type="molecule type" value="Genomic_DNA"/>
</dbReference>
<dbReference type="InterPro" id="IPR035906">
    <property type="entry name" value="MetI-like_sf"/>
</dbReference>
<evidence type="ECO:0000256" key="4">
    <source>
        <dbReference type="ARBA" id="ARBA00022692"/>
    </source>
</evidence>
<feature type="transmembrane region" description="Helical" evidence="7">
    <location>
        <begin position="98"/>
        <end position="125"/>
    </location>
</feature>
<evidence type="ECO:0000256" key="3">
    <source>
        <dbReference type="ARBA" id="ARBA00022475"/>
    </source>
</evidence>
<dbReference type="Pfam" id="PF00528">
    <property type="entry name" value="BPD_transp_1"/>
    <property type="match status" value="1"/>
</dbReference>
<sequence length="328" mass="36357">MTAAPQAARRERTGTPVQEAKPSPRRKRPFLSRLREDYPLLLMCAPVVILLAVFMYAPMLGNVIAWMDYSPYVGILGSDFVGWWNFQRVVADPRFWHAVSNTLIITGFQLLFFFPVPIAMAILLNSVLTRRVRTAIQSIVYLPHFFSWVIVVSIFQQILGGAGLVNQFLRSRGLEAVEVMTNPDTFLLLITSQQVWKDAGWGMIVFLAALSTVDRSQYEAAAVDGAGAWRRIWHVTLPALRPVIILLLILRLGDALTVGFEQLILQRDAVGAGAAEVLDTFVYYSGIVYGDWSYAAAAGLIKGTVSLILVLGANKIAHVFGEAGVYQR</sequence>
<proteinExistence type="inferred from homology"/>
<comment type="caution">
    <text evidence="10">The sequence shown here is derived from an EMBL/GenBank/DDBJ whole genome shotgun (WGS) entry which is preliminary data.</text>
</comment>
<evidence type="ECO:0000259" key="9">
    <source>
        <dbReference type="PROSITE" id="PS50928"/>
    </source>
</evidence>
<keyword evidence="3" id="KW-1003">Cell membrane</keyword>
<feature type="transmembrane region" description="Helical" evidence="7">
    <location>
        <begin position="145"/>
        <end position="165"/>
    </location>
</feature>
<feature type="domain" description="ABC transmembrane type-1" evidence="9">
    <location>
        <begin position="99"/>
        <end position="313"/>
    </location>
</feature>
<evidence type="ECO:0000256" key="5">
    <source>
        <dbReference type="ARBA" id="ARBA00022989"/>
    </source>
</evidence>
<dbReference type="SUPFAM" id="SSF161098">
    <property type="entry name" value="MetI-like"/>
    <property type="match status" value="1"/>
</dbReference>
<keyword evidence="11" id="KW-1185">Reference proteome</keyword>
<evidence type="ECO:0000256" key="8">
    <source>
        <dbReference type="SAM" id="MobiDB-lite"/>
    </source>
</evidence>
<keyword evidence="5 7" id="KW-1133">Transmembrane helix</keyword>
<keyword evidence="4 7" id="KW-0812">Transmembrane</keyword>
<dbReference type="AlphaFoldDB" id="A0A7M4DP73"/>
<evidence type="ECO:0000313" key="10">
    <source>
        <dbReference type="EMBL" id="VZO39259.1"/>
    </source>
</evidence>
<evidence type="ECO:0000256" key="7">
    <source>
        <dbReference type="RuleBase" id="RU363032"/>
    </source>
</evidence>
<organism evidence="10 11">
    <name type="scientific">Occultella aeris</name>
    <dbReference type="NCBI Taxonomy" id="2761496"/>
    <lineage>
        <taxon>Bacteria</taxon>
        <taxon>Bacillati</taxon>
        <taxon>Actinomycetota</taxon>
        <taxon>Actinomycetes</taxon>
        <taxon>Micrococcales</taxon>
        <taxon>Ruaniaceae</taxon>
        <taxon>Occultella</taxon>
    </lineage>
</organism>
<reference evidence="10 11" key="1">
    <citation type="submission" date="2019-11" db="EMBL/GenBank/DDBJ databases">
        <authorList>
            <person name="Criscuolo A."/>
        </authorList>
    </citation>
    <scope>NUCLEOTIDE SEQUENCE [LARGE SCALE GENOMIC DNA]</scope>
    <source>
        <strain evidence="10">CIP111667</strain>
    </source>
</reference>
<accession>A0A7M4DP73</accession>
<keyword evidence="2 7" id="KW-0813">Transport</keyword>
<protein>
    <submittedName>
        <fullName evidence="10">Putative multiple-sugar transport system permease YteP</fullName>
    </submittedName>
</protein>
<dbReference type="Proteomes" id="UP000419743">
    <property type="component" value="Unassembled WGS sequence"/>
</dbReference>
<gene>
    <name evidence="10" type="primary">yteP_17</name>
    <name evidence="10" type="ORF">HALOF300_03955</name>
</gene>
<evidence type="ECO:0000313" key="11">
    <source>
        <dbReference type="Proteomes" id="UP000419743"/>
    </source>
</evidence>
<keyword evidence="10" id="KW-0762">Sugar transport</keyword>
<dbReference type="GO" id="GO:0055085">
    <property type="term" value="P:transmembrane transport"/>
    <property type="evidence" value="ECO:0007669"/>
    <property type="project" value="InterPro"/>
</dbReference>
<dbReference type="PANTHER" id="PTHR43227">
    <property type="entry name" value="BLL4140 PROTEIN"/>
    <property type="match status" value="1"/>
</dbReference>
<feature type="region of interest" description="Disordered" evidence="8">
    <location>
        <begin position="1"/>
        <end position="26"/>
    </location>
</feature>
<dbReference type="PANTHER" id="PTHR43227:SF11">
    <property type="entry name" value="BLL4140 PROTEIN"/>
    <property type="match status" value="1"/>
</dbReference>
<dbReference type="Gene3D" id="1.10.3720.10">
    <property type="entry name" value="MetI-like"/>
    <property type="match status" value="1"/>
</dbReference>
<dbReference type="InterPro" id="IPR000515">
    <property type="entry name" value="MetI-like"/>
</dbReference>
<evidence type="ECO:0000256" key="1">
    <source>
        <dbReference type="ARBA" id="ARBA00004651"/>
    </source>
</evidence>
<evidence type="ECO:0000256" key="6">
    <source>
        <dbReference type="ARBA" id="ARBA00023136"/>
    </source>
</evidence>
<feature type="transmembrane region" description="Helical" evidence="7">
    <location>
        <begin position="38"/>
        <end position="57"/>
    </location>
</feature>